<gene>
    <name evidence="1" type="ORF">HanXRQr2_Chr08g0334521</name>
</gene>
<proteinExistence type="predicted"/>
<sequence>MSRFTFRNATIILCFFNLITALFLIHAFISPPNSIDPIQMHFFNQFFDL</sequence>
<reference evidence="1" key="2">
    <citation type="submission" date="2020-06" db="EMBL/GenBank/DDBJ databases">
        <title>Helianthus annuus Genome sequencing and assembly Release 2.</title>
        <authorList>
            <person name="Gouzy J."/>
            <person name="Langlade N."/>
            <person name="Munos S."/>
        </authorList>
    </citation>
    <scope>NUCLEOTIDE SEQUENCE</scope>
    <source>
        <tissue evidence="1">Leaves</tissue>
    </source>
</reference>
<dbReference type="Proteomes" id="UP000215914">
    <property type="component" value="Unassembled WGS sequence"/>
</dbReference>
<dbReference type="Gramene" id="mRNA:HanXRQr2_Chr08g0334521">
    <property type="protein sequence ID" value="CDS:HanXRQr2_Chr08g0334521.1"/>
    <property type="gene ID" value="HanXRQr2_Chr08g0334521"/>
</dbReference>
<name>A0A9K3NCA8_HELAN</name>
<reference evidence="1" key="1">
    <citation type="journal article" date="2017" name="Nature">
        <title>The sunflower genome provides insights into oil metabolism, flowering and Asterid evolution.</title>
        <authorList>
            <person name="Badouin H."/>
            <person name="Gouzy J."/>
            <person name="Grassa C.J."/>
            <person name="Murat F."/>
            <person name="Staton S.E."/>
            <person name="Cottret L."/>
            <person name="Lelandais-Briere C."/>
            <person name="Owens G.L."/>
            <person name="Carrere S."/>
            <person name="Mayjonade B."/>
            <person name="Legrand L."/>
            <person name="Gill N."/>
            <person name="Kane N.C."/>
            <person name="Bowers J.E."/>
            <person name="Hubner S."/>
            <person name="Bellec A."/>
            <person name="Berard A."/>
            <person name="Berges H."/>
            <person name="Blanchet N."/>
            <person name="Boniface M.C."/>
            <person name="Brunel D."/>
            <person name="Catrice O."/>
            <person name="Chaidir N."/>
            <person name="Claudel C."/>
            <person name="Donnadieu C."/>
            <person name="Faraut T."/>
            <person name="Fievet G."/>
            <person name="Helmstetter N."/>
            <person name="King M."/>
            <person name="Knapp S.J."/>
            <person name="Lai Z."/>
            <person name="Le Paslier M.C."/>
            <person name="Lippi Y."/>
            <person name="Lorenzon L."/>
            <person name="Mandel J.R."/>
            <person name="Marage G."/>
            <person name="Marchand G."/>
            <person name="Marquand E."/>
            <person name="Bret-Mestries E."/>
            <person name="Morien E."/>
            <person name="Nambeesan S."/>
            <person name="Nguyen T."/>
            <person name="Pegot-Espagnet P."/>
            <person name="Pouilly N."/>
            <person name="Raftis F."/>
            <person name="Sallet E."/>
            <person name="Schiex T."/>
            <person name="Thomas J."/>
            <person name="Vandecasteele C."/>
            <person name="Vares D."/>
            <person name="Vear F."/>
            <person name="Vautrin S."/>
            <person name="Crespi M."/>
            <person name="Mangin B."/>
            <person name="Burke J.M."/>
            <person name="Salse J."/>
            <person name="Munos S."/>
            <person name="Vincourt P."/>
            <person name="Rieseberg L.H."/>
            <person name="Langlade N.B."/>
        </authorList>
    </citation>
    <scope>NUCLEOTIDE SEQUENCE</scope>
    <source>
        <tissue evidence="1">Leaves</tissue>
    </source>
</reference>
<organism evidence="1 2">
    <name type="scientific">Helianthus annuus</name>
    <name type="common">Common sunflower</name>
    <dbReference type="NCBI Taxonomy" id="4232"/>
    <lineage>
        <taxon>Eukaryota</taxon>
        <taxon>Viridiplantae</taxon>
        <taxon>Streptophyta</taxon>
        <taxon>Embryophyta</taxon>
        <taxon>Tracheophyta</taxon>
        <taxon>Spermatophyta</taxon>
        <taxon>Magnoliopsida</taxon>
        <taxon>eudicotyledons</taxon>
        <taxon>Gunneridae</taxon>
        <taxon>Pentapetalae</taxon>
        <taxon>asterids</taxon>
        <taxon>campanulids</taxon>
        <taxon>Asterales</taxon>
        <taxon>Asteraceae</taxon>
        <taxon>Asteroideae</taxon>
        <taxon>Heliantheae alliance</taxon>
        <taxon>Heliantheae</taxon>
        <taxon>Helianthus</taxon>
    </lineage>
</organism>
<protein>
    <submittedName>
        <fullName evidence="1">Uncharacterized protein</fullName>
    </submittedName>
</protein>
<accession>A0A9K3NCA8</accession>
<comment type="caution">
    <text evidence="1">The sequence shown here is derived from an EMBL/GenBank/DDBJ whole genome shotgun (WGS) entry which is preliminary data.</text>
</comment>
<keyword evidence="2" id="KW-1185">Reference proteome</keyword>
<dbReference type="EMBL" id="MNCJ02000323">
    <property type="protein sequence ID" value="KAF5794991.1"/>
    <property type="molecule type" value="Genomic_DNA"/>
</dbReference>
<evidence type="ECO:0000313" key="2">
    <source>
        <dbReference type="Proteomes" id="UP000215914"/>
    </source>
</evidence>
<dbReference type="AlphaFoldDB" id="A0A9K3NCA8"/>
<evidence type="ECO:0000313" key="1">
    <source>
        <dbReference type="EMBL" id="KAF5794991.1"/>
    </source>
</evidence>